<organism evidence="3 4">
    <name type="scientific">Flavobacterium columnare</name>
    <dbReference type="NCBI Taxonomy" id="996"/>
    <lineage>
        <taxon>Bacteria</taxon>
        <taxon>Pseudomonadati</taxon>
        <taxon>Bacteroidota</taxon>
        <taxon>Flavobacteriia</taxon>
        <taxon>Flavobacteriales</taxon>
        <taxon>Flavobacteriaceae</taxon>
        <taxon>Flavobacterium</taxon>
    </lineage>
</organism>
<dbReference type="Proteomes" id="UP000198034">
    <property type="component" value="Unassembled WGS sequence"/>
</dbReference>
<sequence length="250" mass="29067">MNISVFIITFNEEKIIAKCLEKLDWVNEVIVIDSGSSDRTVSICEKYGVKVIYNKFENFGIQKQFALEQTTNRWVLSLDADEVLSDSLIEEIKKIDLEKTSKKGFLIPRTHVFLNKIFRHGNENKKPILRLFDKNNGCFTADKVHEVIKVEGALGVLSNEMLHYTVFDLSTAIQKQIKYSLLSGELFFEKGKKASLLKPFIKFPFEFIRVYFIQRNILNGYEGFVWSMFSAFGSFLKYAKLYDLHQNKDR</sequence>
<dbReference type="Pfam" id="PF00535">
    <property type="entry name" value="Glycos_transf_2"/>
    <property type="match status" value="1"/>
</dbReference>
<feature type="domain" description="Glycosyltransferase 2-like" evidence="2">
    <location>
        <begin position="4"/>
        <end position="94"/>
    </location>
</feature>
<dbReference type="GO" id="GO:0016740">
    <property type="term" value="F:transferase activity"/>
    <property type="evidence" value="ECO:0007669"/>
    <property type="project" value="UniProtKB-KW"/>
</dbReference>
<dbReference type="InterPro" id="IPR029044">
    <property type="entry name" value="Nucleotide-diphossugar_trans"/>
</dbReference>
<gene>
    <name evidence="3" type="ORF">BWK62_06270</name>
</gene>
<dbReference type="Gene3D" id="3.90.550.10">
    <property type="entry name" value="Spore Coat Polysaccharide Biosynthesis Protein SpsA, Chain A"/>
    <property type="match status" value="1"/>
</dbReference>
<evidence type="ECO:0000313" key="4">
    <source>
        <dbReference type="Proteomes" id="UP000198034"/>
    </source>
</evidence>
<comment type="similarity">
    <text evidence="1">Belongs to the glycosyltransferase 2 family. WaaE/KdtX subfamily.</text>
</comment>
<dbReference type="PANTHER" id="PTHR43630:SF2">
    <property type="entry name" value="GLYCOSYLTRANSFERASE"/>
    <property type="match status" value="1"/>
</dbReference>
<reference evidence="3 4" key="1">
    <citation type="journal article" date="2017" name="Infect. Genet. Evol.">
        <title>Comparative genome analysis of fish pathogen Flavobacterium columnare reveals extensive sequence diversity within the species.</title>
        <authorList>
            <person name="Kayansamruaj P."/>
            <person name="Dong H.T."/>
            <person name="Hirono I."/>
            <person name="Kondo H."/>
            <person name="Senapin S."/>
            <person name="Rodkhum C."/>
        </authorList>
    </citation>
    <scope>NUCLEOTIDE SEQUENCE [LARGE SCALE GENOMIC DNA]</scope>
    <source>
        <strain evidence="3 4">1214</strain>
    </source>
</reference>
<dbReference type="InterPro" id="IPR001173">
    <property type="entry name" value="Glyco_trans_2-like"/>
</dbReference>
<keyword evidence="3" id="KW-0808">Transferase</keyword>
<dbReference type="CDD" id="cd02511">
    <property type="entry name" value="Beta4Glucosyltransferase"/>
    <property type="match status" value="1"/>
</dbReference>
<evidence type="ECO:0000256" key="1">
    <source>
        <dbReference type="ARBA" id="ARBA00038494"/>
    </source>
</evidence>
<evidence type="ECO:0000313" key="3">
    <source>
        <dbReference type="EMBL" id="OWP77978.1"/>
    </source>
</evidence>
<dbReference type="AlphaFoldDB" id="A0A246GBI9"/>
<dbReference type="EMBL" id="MTCY01000013">
    <property type="protein sequence ID" value="OWP77978.1"/>
    <property type="molecule type" value="Genomic_DNA"/>
</dbReference>
<name>A0A246GBI9_9FLAO</name>
<accession>A0A246GBI9</accession>
<dbReference type="SUPFAM" id="SSF53448">
    <property type="entry name" value="Nucleotide-diphospho-sugar transferases"/>
    <property type="match status" value="1"/>
</dbReference>
<proteinExistence type="inferred from homology"/>
<evidence type="ECO:0000259" key="2">
    <source>
        <dbReference type="Pfam" id="PF00535"/>
    </source>
</evidence>
<comment type="caution">
    <text evidence="3">The sequence shown here is derived from an EMBL/GenBank/DDBJ whole genome shotgun (WGS) entry which is preliminary data.</text>
</comment>
<dbReference type="PANTHER" id="PTHR43630">
    <property type="entry name" value="POLY-BETA-1,6-N-ACETYL-D-GLUCOSAMINE SYNTHASE"/>
    <property type="match status" value="1"/>
</dbReference>
<protein>
    <submittedName>
        <fullName evidence="3">Glycosyl transferase</fullName>
    </submittedName>
</protein>